<evidence type="ECO:0000313" key="2">
    <source>
        <dbReference type="Proteomes" id="UP000095517"/>
    </source>
</evidence>
<accession>A0A174AQF6</accession>
<evidence type="ECO:0000313" key="1">
    <source>
        <dbReference type="EMBL" id="CUN90463.1"/>
    </source>
</evidence>
<name>A0A174AQF6_9BACE</name>
<organism evidence="1 2">
    <name type="scientific">Bacteroides finegoldii</name>
    <dbReference type="NCBI Taxonomy" id="338188"/>
    <lineage>
        <taxon>Bacteria</taxon>
        <taxon>Pseudomonadati</taxon>
        <taxon>Bacteroidota</taxon>
        <taxon>Bacteroidia</taxon>
        <taxon>Bacteroidales</taxon>
        <taxon>Bacteroidaceae</taxon>
        <taxon>Bacteroides</taxon>
    </lineage>
</organism>
<dbReference type="AlphaFoldDB" id="A0A174AQF6"/>
<proteinExistence type="predicted"/>
<dbReference type="STRING" id="338188.ERS852397_01036"/>
<dbReference type="Proteomes" id="UP000095517">
    <property type="component" value="Unassembled WGS sequence"/>
</dbReference>
<sequence>MKTNSIIALILSISLFGLFGCADKYEVDYEAPVKIEFAGVDQNNRVSLTKGIAEYTATVKVQGEIMSFEIYQADSKTGMQGSLIEETAQSFADGTTNYETTYKFTSLKENACITVVVLGTDGHTYQRNLLVEITPSVLFSDPDYGKDGEIVETASAYYGCYYATWLLGRTYMAADAMKYTNEVDFSLGDIILPSGSEAVPVLVSPAKRSDYGLMTINGLQHTLFAETSLSQAEFNAISQVDATPIENLADPTSEVLAIQADKVYLFKTANGKKGLICIQKITAKTGTIEVSPNNWVENTKYSWVQLLTKTVAK</sequence>
<reference evidence="1 2" key="1">
    <citation type="submission" date="2015-09" db="EMBL/GenBank/DDBJ databases">
        <authorList>
            <consortium name="Pathogen Informatics"/>
        </authorList>
    </citation>
    <scope>NUCLEOTIDE SEQUENCE [LARGE SCALE GENOMIC DNA]</scope>
    <source>
        <strain evidence="1 2">2789STDY5608840</strain>
    </source>
</reference>
<evidence type="ECO:0008006" key="3">
    <source>
        <dbReference type="Google" id="ProtNLM"/>
    </source>
</evidence>
<dbReference type="EMBL" id="CYZH01000004">
    <property type="protein sequence ID" value="CUN90463.1"/>
    <property type="molecule type" value="Genomic_DNA"/>
</dbReference>
<dbReference type="PROSITE" id="PS51257">
    <property type="entry name" value="PROKAR_LIPOPROTEIN"/>
    <property type="match status" value="1"/>
</dbReference>
<dbReference type="RefSeq" id="WP_004307324.1">
    <property type="nucleotide sequence ID" value="NZ_CABIXA010000004.1"/>
</dbReference>
<gene>
    <name evidence="1" type="ORF">ERS852397_01036</name>
</gene>
<protein>
    <recommendedName>
        <fullName evidence="3">Lipoprotein</fullName>
    </recommendedName>
</protein>